<sequence>MEIHLIRHTAVENPSGLCYGFAEMPLKEDYIKDFTILNLERDFNRVISSPSRRCTFLAEYIQLNYATDERLREMNFGNWEMKPWAEIPEEEINPWYEDFIHVKASEGENLLEMRARVINFWKELTATENGDKILLVTHAGVIRLILQTVLQFPLENMFKLHIGYGKRTVIELKEGYFSVKEMNL</sequence>
<evidence type="ECO:0000313" key="2">
    <source>
        <dbReference type="EMBL" id="KPE53084.1"/>
    </source>
</evidence>
<accession>A0A0N0IYG2</accession>
<dbReference type="InterPro" id="IPR029033">
    <property type="entry name" value="His_PPase_superfam"/>
</dbReference>
<gene>
    <name evidence="2" type="ORF">AOB46_03615</name>
</gene>
<dbReference type="GO" id="GO:0005737">
    <property type="term" value="C:cytoplasm"/>
    <property type="evidence" value="ECO:0007669"/>
    <property type="project" value="TreeGrafter"/>
</dbReference>
<organism evidence="2 3">
    <name type="scientific">Chryseobacterium indologenes</name>
    <name type="common">Flavobacterium indologenes</name>
    <dbReference type="NCBI Taxonomy" id="253"/>
    <lineage>
        <taxon>Bacteria</taxon>
        <taxon>Pseudomonadati</taxon>
        <taxon>Bacteroidota</taxon>
        <taxon>Flavobacteriia</taxon>
        <taxon>Flavobacteriales</taxon>
        <taxon>Weeksellaceae</taxon>
        <taxon>Chryseobacterium group</taxon>
        <taxon>Chryseobacterium</taxon>
    </lineage>
</organism>
<dbReference type="InterPro" id="IPR013078">
    <property type="entry name" value="His_Pase_superF_clade-1"/>
</dbReference>
<dbReference type="EMBL" id="LJOD01000001">
    <property type="protein sequence ID" value="KPE53084.1"/>
    <property type="molecule type" value="Genomic_DNA"/>
</dbReference>
<dbReference type="CDD" id="cd07067">
    <property type="entry name" value="HP_PGM_like"/>
    <property type="match status" value="1"/>
</dbReference>
<protein>
    <recommendedName>
        <fullName evidence="1">Alpha-ribazole phosphatase</fullName>
        <ecNumber evidence="1">3.1.3.73</ecNumber>
    </recommendedName>
</protein>
<dbReference type="SMART" id="SM00855">
    <property type="entry name" value="PGAM"/>
    <property type="match status" value="1"/>
</dbReference>
<dbReference type="AlphaFoldDB" id="A0A0N0IYG2"/>
<evidence type="ECO:0000256" key="1">
    <source>
        <dbReference type="NCBIfam" id="TIGR03162"/>
    </source>
</evidence>
<dbReference type="SUPFAM" id="SSF53254">
    <property type="entry name" value="Phosphoglycerate mutase-like"/>
    <property type="match status" value="1"/>
</dbReference>
<proteinExistence type="predicted"/>
<dbReference type="InterPro" id="IPR017578">
    <property type="entry name" value="Ribazole_CobC"/>
</dbReference>
<dbReference type="PANTHER" id="PTHR48100:SF59">
    <property type="entry name" value="ADENOSYLCOBALAMIN_ALPHA-RIBAZOLE PHOSPHATASE"/>
    <property type="match status" value="1"/>
</dbReference>
<dbReference type="OrthoDB" id="9782128at2"/>
<reference evidence="3" key="2">
    <citation type="submission" date="2015-09" db="EMBL/GenBank/DDBJ databases">
        <title>Draft genome sequence of a multidrug-resistant Chryseobacterium indologenes isolate from Malaysia.</title>
        <authorList>
            <person name="Yu C.Y."/>
            <person name="Ang G.Y."/>
            <person name="Chan K.-G."/>
        </authorList>
    </citation>
    <scope>NUCLEOTIDE SEQUENCE [LARGE SCALE GENOMIC DNA]</scope>
    <source>
        <strain evidence="3">CI_885</strain>
    </source>
</reference>
<dbReference type="GO" id="GO:0043755">
    <property type="term" value="F:alpha-ribazole phosphatase activity"/>
    <property type="evidence" value="ECO:0007669"/>
    <property type="project" value="UniProtKB-UniRule"/>
</dbReference>
<dbReference type="InterPro" id="IPR050275">
    <property type="entry name" value="PGM_Phosphatase"/>
</dbReference>
<dbReference type="GO" id="GO:0009236">
    <property type="term" value="P:cobalamin biosynthetic process"/>
    <property type="evidence" value="ECO:0007669"/>
    <property type="project" value="UniProtKB-UniRule"/>
</dbReference>
<dbReference type="RefSeq" id="WP_062696663.1">
    <property type="nucleotide sequence ID" value="NZ_LJOD01000001.1"/>
</dbReference>
<name>A0A0N0IYG2_CHRID</name>
<dbReference type="Gene3D" id="3.40.50.1240">
    <property type="entry name" value="Phosphoglycerate mutase-like"/>
    <property type="match status" value="1"/>
</dbReference>
<evidence type="ECO:0000313" key="3">
    <source>
        <dbReference type="Proteomes" id="UP000037953"/>
    </source>
</evidence>
<dbReference type="Pfam" id="PF00300">
    <property type="entry name" value="His_Phos_1"/>
    <property type="match status" value="1"/>
</dbReference>
<dbReference type="PANTHER" id="PTHR48100">
    <property type="entry name" value="BROAD-SPECIFICITY PHOSPHATASE YOR283W-RELATED"/>
    <property type="match status" value="1"/>
</dbReference>
<comment type="caution">
    <text evidence="2">The sequence shown here is derived from an EMBL/GenBank/DDBJ whole genome shotgun (WGS) entry which is preliminary data.</text>
</comment>
<dbReference type="EC" id="3.1.3.73" evidence="1"/>
<dbReference type="NCBIfam" id="TIGR03162">
    <property type="entry name" value="ribazole_cobC"/>
    <property type="match status" value="1"/>
</dbReference>
<dbReference type="Proteomes" id="UP000037953">
    <property type="component" value="Unassembled WGS sequence"/>
</dbReference>
<reference evidence="2 3" key="1">
    <citation type="journal article" date="2015" name="Genom Data">
        <title>Draft genome sequence of a multidrug-resistant Chryseobacterium indologenes isolate from Malaysia.</title>
        <authorList>
            <person name="Yu C.Y."/>
            <person name="Ang G.Y."/>
            <person name="Cheng H.J."/>
            <person name="Cheong Y.M."/>
            <person name="Yin W.F."/>
            <person name="Chan K.G."/>
        </authorList>
    </citation>
    <scope>NUCLEOTIDE SEQUENCE [LARGE SCALE GENOMIC DNA]</scope>
    <source>
        <strain evidence="2 3">CI_885</strain>
    </source>
</reference>
<dbReference type="PATRIC" id="fig|253.9.peg.767"/>